<dbReference type="EMBL" id="JACXZS010000004">
    <property type="protein sequence ID" value="MBD3941686.1"/>
    <property type="molecule type" value="Genomic_DNA"/>
</dbReference>
<evidence type="ECO:0000256" key="1">
    <source>
        <dbReference type="SAM" id="SignalP"/>
    </source>
</evidence>
<feature type="chain" id="PRO_5046186973" evidence="1">
    <location>
        <begin position="21"/>
        <end position="61"/>
    </location>
</feature>
<reference evidence="2 3" key="1">
    <citation type="submission" date="2020-09" db="EMBL/GenBank/DDBJ databases">
        <title>Isolation and identification of active actinomycetes.</title>
        <authorList>
            <person name="Li X."/>
        </authorList>
    </citation>
    <scope>NUCLEOTIDE SEQUENCE [LARGE SCALE GENOMIC DNA]</scope>
    <source>
        <strain evidence="2 3">NEAU-LLC</strain>
    </source>
</reference>
<dbReference type="RefSeq" id="WP_191171299.1">
    <property type="nucleotide sequence ID" value="NZ_JACXZS010000004.1"/>
</dbReference>
<sequence length="61" mass="6195">MTGPAVVLSAWTAAALAVSAGMTEDEVVESCEFMVAAGDLTRIECGGMVAYAPATELQVTT</sequence>
<evidence type="ECO:0000313" key="3">
    <source>
        <dbReference type="Proteomes" id="UP000598426"/>
    </source>
</evidence>
<gene>
    <name evidence="2" type="ORF">IF188_08265</name>
</gene>
<name>A0ABR8NLZ2_9MICO</name>
<feature type="signal peptide" evidence="1">
    <location>
        <begin position="1"/>
        <end position="20"/>
    </location>
</feature>
<accession>A0ABR8NLZ2</accession>
<proteinExistence type="predicted"/>
<keyword evidence="3" id="KW-1185">Reference proteome</keyword>
<comment type="caution">
    <text evidence="2">The sequence shown here is derived from an EMBL/GenBank/DDBJ whole genome shotgun (WGS) entry which is preliminary data.</text>
</comment>
<keyword evidence="1" id="KW-0732">Signal</keyword>
<organism evidence="2 3">
    <name type="scientific">Microbacterium helvum</name>
    <dbReference type="NCBI Taxonomy" id="2773713"/>
    <lineage>
        <taxon>Bacteria</taxon>
        <taxon>Bacillati</taxon>
        <taxon>Actinomycetota</taxon>
        <taxon>Actinomycetes</taxon>
        <taxon>Micrococcales</taxon>
        <taxon>Microbacteriaceae</taxon>
        <taxon>Microbacterium</taxon>
    </lineage>
</organism>
<evidence type="ECO:0000313" key="2">
    <source>
        <dbReference type="EMBL" id="MBD3941686.1"/>
    </source>
</evidence>
<protein>
    <submittedName>
        <fullName evidence="2">Uncharacterized protein</fullName>
    </submittedName>
</protein>
<dbReference type="Proteomes" id="UP000598426">
    <property type="component" value="Unassembled WGS sequence"/>
</dbReference>